<dbReference type="PANTHER" id="PTHR43735:SF3">
    <property type="entry name" value="FERROPTOSIS SUPPRESSOR PROTEIN 1"/>
    <property type="match status" value="1"/>
</dbReference>
<dbReference type="GO" id="GO:0050660">
    <property type="term" value="F:flavin adenine dinucleotide binding"/>
    <property type="evidence" value="ECO:0007669"/>
    <property type="project" value="TreeGrafter"/>
</dbReference>
<feature type="domain" description="FAD/NAD(P)-binding" evidence="6">
    <location>
        <begin position="9"/>
        <end position="282"/>
    </location>
</feature>
<keyword evidence="3" id="KW-0274">FAD</keyword>
<proteinExistence type="inferred from homology"/>
<keyword evidence="4" id="KW-0560">Oxidoreductase</keyword>
<dbReference type="Gene3D" id="3.50.50.100">
    <property type="match status" value="1"/>
</dbReference>
<gene>
    <name evidence="7" type="ORF">LIER_24635</name>
</gene>
<evidence type="ECO:0000259" key="6">
    <source>
        <dbReference type="Pfam" id="PF07992"/>
    </source>
</evidence>
<dbReference type="InterPro" id="IPR036188">
    <property type="entry name" value="FAD/NAD-bd_sf"/>
</dbReference>
<evidence type="ECO:0000256" key="5">
    <source>
        <dbReference type="ARBA" id="ARBA00057036"/>
    </source>
</evidence>
<keyword evidence="2" id="KW-0285">Flavoprotein</keyword>
<dbReference type="GO" id="GO:0004174">
    <property type="term" value="F:electron-transferring-flavoprotein dehydrogenase activity"/>
    <property type="evidence" value="ECO:0007669"/>
    <property type="project" value="TreeGrafter"/>
</dbReference>
<dbReference type="SUPFAM" id="SSF51905">
    <property type="entry name" value="FAD/NAD(P)-binding domain"/>
    <property type="match status" value="1"/>
</dbReference>
<accession>A0AAV3R3A4</accession>
<evidence type="ECO:0000313" key="8">
    <source>
        <dbReference type="Proteomes" id="UP001454036"/>
    </source>
</evidence>
<reference evidence="7 8" key="1">
    <citation type="submission" date="2024-01" db="EMBL/GenBank/DDBJ databases">
        <title>The complete chloroplast genome sequence of Lithospermum erythrorhizon: insights into the phylogenetic relationship among Boraginaceae species and the maternal lineages of purple gromwells.</title>
        <authorList>
            <person name="Okada T."/>
            <person name="Watanabe K."/>
        </authorList>
    </citation>
    <scope>NUCLEOTIDE SEQUENCE [LARGE SCALE GENOMIC DNA]</scope>
</reference>
<dbReference type="Proteomes" id="UP001454036">
    <property type="component" value="Unassembled WGS sequence"/>
</dbReference>
<dbReference type="EMBL" id="BAABME010007212">
    <property type="protein sequence ID" value="GAA0170355.1"/>
    <property type="molecule type" value="Genomic_DNA"/>
</dbReference>
<dbReference type="Pfam" id="PF07992">
    <property type="entry name" value="Pyr_redox_2"/>
    <property type="match status" value="1"/>
</dbReference>
<sequence>MVSSYGTKRVVIVGGGLAGSVLAKSLQDVAEVYLIDPKEYFEVAWASLRCMVEPSFAEKTLINHNEYAPNAHIITSPAISISETEVTTANGRVISYDYIVIATGHDDKSAFTKNEQIGHYKANQEKIKSSNSILIVGGGPVGVELAGEISVDFPDKKVSLVHRGPRLLEFVGEKASKKALKWLNKKNVEVVLGESVTNLDSNTNGGVYRTTGGKSIKADCHFLCIGKPVASSWLKETMLRGSLDNKGRLMVDEYMRVKGHRNIFAVGDITDVKEMKQGYLAQMHSGVVAKSIKSLVNGKEKLEAYKGGPQMAIVSLGRREAVAQISSMTMSGCLPGKMKSGDLFVTKTRKSLGVSSK</sequence>
<dbReference type="GO" id="GO:0005737">
    <property type="term" value="C:cytoplasm"/>
    <property type="evidence" value="ECO:0007669"/>
    <property type="project" value="TreeGrafter"/>
</dbReference>
<dbReference type="AlphaFoldDB" id="A0AAV3R3A4"/>
<evidence type="ECO:0000313" key="7">
    <source>
        <dbReference type="EMBL" id="GAA0170355.1"/>
    </source>
</evidence>
<keyword evidence="8" id="KW-1185">Reference proteome</keyword>
<dbReference type="FunFam" id="3.50.50.100:FF:000006">
    <property type="entry name" value="apoptosis-inducing factor 2"/>
    <property type="match status" value="1"/>
</dbReference>
<comment type="function">
    <text evidence="5">Putative FAD-dependent oxidoreductase.</text>
</comment>
<evidence type="ECO:0000256" key="3">
    <source>
        <dbReference type="ARBA" id="ARBA00022827"/>
    </source>
</evidence>
<protein>
    <submittedName>
        <fullName evidence="7">Oxidoreductase</fullName>
    </submittedName>
</protein>
<evidence type="ECO:0000256" key="2">
    <source>
        <dbReference type="ARBA" id="ARBA00022630"/>
    </source>
</evidence>
<organism evidence="7 8">
    <name type="scientific">Lithospermum erythrorhizon</name>
    <name type="common">Purple gromwell</name>
    <name type="synonym">Lithospermum officinale var. erythrorhizon</name>
    <dbReference type="NCBI Taxonomy" id="34254"/>
    <lineage>
        <taxon>Eukaryota</taxon>
        <taxon>Viridiplantae</taxon>
        <taxon>Streptophyta</taxon>
        <taxon>Embryophyta</taxon>
        <taxon>Tracheophyta</taxon>
        <taxon>Spermatophyta</taxon>
        <taxon>Magnoliopsida</taxon>
        <taxon>eudicotyledons</taxon>
        <taxon>Gunneridae</taxon>
        <taxon>Pentapetalae</taxon>
        <taxon>asterids</taxon>
        <taxon>lamiids</taxon>
        <taxon>Boraginales</taxon>
        <taxon>Boraginaceae</taxon>
        <taxon>Boraginoideae</taxon>
        <taxon>Lithospermeae</taxon>
        <taxon>Lithospermum</taxon>
    </lineage>
</organism>
<dbReference type="PANTHER" id="PTHR43735">
    <property type="entry name" value="APOPTOSIS-INDUCING FACTOR 1"/>
    <property type="match status" value="1"/>
</dbReference>
<evidence type="ECO:0000256" key="4">
    <source>
        <dbReference type="ARBA" id="ARBA00023002"/>
    </source>
</evidence>
<name>A0AAV3R3A4_LITER</name>
<evidence type="ECO:0000256" key="1">
    <source>
        <dbReference type="ARBA" id="ARBA00006442"/>
    </source>
</evidence>
<comment type="similarity">
    <text evidence="1">Belongs to the FAD-dependent oxidoreductase family.</text>
</comment>
<dbReference type="PRINTS" id="PR00368">
    <property type="entry name" value="FADPNR"/>
</dbReference>
<comment type="caution">
    <text evidence="7">The sequence shown here is derived from an EMBL/GenBank/DDBJ whole genome shotgun (WGS) entry which is preliminary data.</text>
</comment>
<dbReference type="InterPro" id="IPR023753">
    <property type="entry name" value="FAD/NAD-binding_dom"/>
</dbReference>